<evidence type="ECO:0000256" key="9">
    <source>
        <dbReference type="SAM" id="Phobius"/>
    </source>
</evidence>
<dbReference type="InterPro" id="IPR029025">
    <property type="entry name" value="T3SS_substrate_exporter_C"/>
</dbReference>
<dbReference type="Gene3D" id="3.40.1690.10">
    <property type="entry name" value="secretion proteins EscU"/>
    <property type="match status" value="1"/>
</dbReference>
<dbReference type="AlphaFoldDB" id="A0A2A4HYM4"/>
<dbReference type="Proteomes" id="UP000218784">
    <property type="component" value="Unassembled WGS sequence"/>
</dbReference>
<gene>
    <name evidence="10" type="ORF">COA17_06105</name>
</gene>
<evidence type="ECO:0000256" key="3">
    <source>
        <dbReference type="ARBA" id="ARBA00022475"/>
    </source>
</evidence>
<evidence type="ECO:0000256" key="8">
    <source>
        <dbReference type="SAM" id="MobiDB-lite"/>
    </source>
</evidence>
<evidence type="ECO:0000256" key="7">
    <source>
        <dbReference type="ARBA" id="ARBA00023136"/>
    </source>
</evidence>
<name>A0A2A4HYM4_9SPHN</name>
<comment type="similarity">
    <text evidence="2">Belongs to the type III secretion exporter family.</text>
</comment>
<comment type="subcellular location">
    <subcellularLocation>
        <location evidence="1">Cell membrane</location>
        <topology evidence="1">Multi-pass membrane protein</topology>
    </subcellularLocation>
</comment>
<dbReference type="PANTHER" id="PTHR30531:SF14">
    <property type="entry name" value="SURFACE PRESENTATION OF ANTIGENS PROTEIN SPAS"/>
    <property type="match status" value="1"/>
</dbReference>
<feature type="transmembrane region" description="Helical" evidence="9">
    <location>
        <begin position="145"/>
        <end position="166"/>
    </location>
</feature>
<evidence type="ECO:0000256" key="5">
    <source>
        <dbReference type="ARBA" id="ARBA00022989"/>
    </source>
</evidence>
<dbReference type="Gene3D" id="6.10.250.2080">
    <property type="match status" value="1"/>
</dbReference>
<organism evidence="10 11">
    <name type="scientific">Sphingomonas ginsenosidimutans</name>
    <dbReference type="NCBI Taxonomy" id="862134"/>
    <lineage>
        <taxon>Bacteria</taxon>
        <taxon>Pseudomonadati</taxon>
        <taxon>Pseudomonadota</taxon>
        <taxon>Alphaproteobacteria</taxon>
        <taxon>Sphingomonadales</taxon>
        <taxon>Sphingomonadaceae</taxon>
        <taxon>Sphingomonas</taxon>
    </lineage>
</organism>
<dbReference type="EMBL" id="NWVD01000002">
    <property type="protein sequence ID" value="PCG09460.1"/>
    <property type="molecule type" value="Genomic_DNA"/>
</dbReference>
<dbReference type="Pfam" id="PF01312">
    <property type="entry name" value="Bac_export_2"/>
    <property type="match status" value="1"/>
</dbReference>
<dbReference type="SUPFAM" id="SSF160544">
    <property type="entry name" value="EscU C-terminal domain-like"/>
    <property type="match status" value="1"/>
</dbReference>
<evidence type="ECO:0000313" key="10">
    <source>
        <dbReference type="EMBL" id="PCG09460.1"/>
    </source>
</evidence>
<dbReference type="InterPro" id="IPR006307">
    <property type="entry name" value="BsaZ-like"/>
</dbReference>
<keyword evidence="7 9" id="KW-0472">Membrane</keyword>
<dbReference type="GO" id="GO:0009306">
    <property type="term" value="P:protein secretion"/>
    <property type="evidence" value="ECO:0007669"/>
    <property type="project" value="InterPro"/>
</dbReference>
<keyword evidence="3" id="KW-1003">Cell membrane</keyword>
<evidence type="ECO:0000256" key="4">
    <source>
        <dbReference type="ARBA" id="ARBA00022692"/>
    </source>
</evidence>
<dbReference type="PANTHER" id="PTHR30531">
    <property type="entry name" value="FLAGELLAR BIOSYNTHETIC PROTEIN FLHB"/>
    <property type="match status" value="1"/>
</dbReference>
<dbReference type="PRINTS" id="PR00950">
    <property type="entry name" value="TYPE3IMSPROT"/>
</dbReference>
<evidence type="ECO:0000313" key="11">
    <source>
        <dbReference type="Proteomes" id="UP000218784"/>
    </source>
</evidence>
<feature type="transmembrane region" description="Helical" evidence="9">
    <location>
        <begin position="76"/>
        <end position="108"/>
    </location>
</feature>
<proteinExistence type="inferred from homology"/>
<feature type="region of interest" description="Disordered" evidence="8">
    <location>
        <begin position="1"/>
        <end position="24"/>
    </location>
</feature>
<sequence>MAGKNDGGDKTEKPTPKRLADARKKGDVAKSRDVTATATLFVWLIVFVFGAGFAGTRIATLFDQSFQLIARGDQPFAVAAAGLGASALWALLAICAVALIPAAVVGVLTEFLQAGGVFTTEKLTPSLDKLNPVAGMKRMFSMDNVIELVKTMAKAALIVMVIWLVLRGSLGEIVERTGPLLQPAAQTDGRAAAASVLGFTGSLVRQALLWTFAVFVMVAVLDLAWQKHSFLKKMRMSLRDIRQEHKENEGDPLIKGNRRQLHEEWANQNAVGAARGANVLVVNPTHIAIAIDYDADSAPVPVVAAKGEGPLAQAMREAAEEAGVPIVRHVAVARKLYEDAAVEDIVPRDMFEAIAQIILWAKKVRAGEAPQHHDLGEHRWETN</sequence>
<dbReference type="GO" id="GO:0005886">
    <property type="term" value="C:plasma membrane"/>
    <property type="evidence" value="ECO:0007669"/>
    <property type="project" value="UniProtKB-SubCell"/>
</dbReference>
<comment type="caution">
    <text evidence="10">The sequence shown here is derived from an EMBL/GenBank/DDBJ whole genome shotgun (WGS) entry which is preliminary data.</text>
</comment>
<keyword evidence="11" id="KW-1185">Reference proteome</keyword>
<keyword evidence="4 9" id="KW-0812">Transmembrane</keyword>
<protein>
    <submittedName>
        <fullName evidence="10">EscU/YscU/HrcU family type III secretion system export apparatus switch protein</fullName>
    </submittedName>
</protein>
<evidence type="ECO:0000256" key="2">
    <source>
        <dbReference type="ARBA" id="ARBA00010690"/>
    </source>
</evidence>
<keyword evidence="5 9" id="KW-1133">Transmembrane helix</keyword>
<feature type="transmembrane region" description="Helical" evidence="9">
    <location>
        <begin position="34"/>
        <end position="56"/>
    </location>
</feature>
<evidence type="ECO:0000256" key="6">
    <source>
        <dbReference type="ARBA" id="ARBA00023026"/>
    </source>
</evidence>
<dbReference type="InterPro" id="IPR006135">
    <property type="entry name" value="T3SS_substrate_exporter"/>
</dbReference>
<feature type="transmembrane region" description="Helical" evidence="9">
    <location>
        <begin position="207"/>
        <end position="225"/>
    </location>
</feature>
<dbReference type="RefSeq" id="WP_066485456.1">
    <property type="nucleotide sequence ID" value="NZ_JAIEOT010000017.1"/>
</dbReference>
<reference evidence="10 11" key="1">
    <citation type="submission" date="2017-09" db="EMBL/GenBank/DDBJ databases">
        <title>Sphingomonas ginsenosidimutans KACC 14949, whole genome shotgun sequence.</title>
        <authorList>
            <person name="Feng G."/>
            <person name="Zhu H."/>
        </authorList>
    </citation>
    <scope>NUCLEOTIDE SEQUENCE [LARGE SCALE GENOMIC DNA]</scope>
    <source>
        <strain evidence="10 11">KACC 14949</strain>
    </source>
</reference>
<keyword evidence="6" id="KW-0843">Virulence</keyword>
<evidence type="ECO:0000256" key="1">
    <source>
        <dbReference type="ARBA" id="ARBA00004651"/>
    </source>
</evidence>
<accession>A0A2A4HYM4</accession>
<dbReference type="NCBIfam" id="TIGR01404">
    <property type="entry name" value="FlhB_rel_III"/>
    <property type="match status" value="1"/>
</dbReference>